<evidence type="ECO:0000259" key="2">
    <source>
        <dbReference type="PROSITE" id="PS50056"/>
    </source>
</evidence>
<organism evidence="3">
    <name type="scientific">Guillardia theta (strain CCMP2712)</name>
    <name type="common">Cryptophyte</name>
    <dbReference type="NCBI Taxonomy" id="905079"/>
    <lineage>
        <taxon>Eukaryota</taxon>
        <taxon>Cryptophyceae</taxon>
        <taxon>Pyrenomonadales</taxon>
        <taxon>Geminigeraceae</taxon>
        <taxon>Guillardia</taxon>
    </lineage>
</organism>
<feature type="domain" description="Tyrosine-protein phosphatase" evidence="1">
    <location>
        <begin position="33"/>
        <end position="146"/>
    </location>
</feature>
<dbReference type="RefSeq" id="XP_005823500.1">
    <property type="nucleotide sequence ID" value="XM_005823443.1"/>
</dbReference>
<dbReference type="InterPro" id="IPR020422">
    <property type="entry name" value="TYR_PHOSPHATASE_DUAL_dom"/>
</dbReference>
<dbReference type="KEGG" id="gtt:GUITHDRAFT_145688"/>
<dbReference type="GO" id="GO:0030837">
    <property type="term" value="P:negative regulation of actin filament polymerization"/>
    <property type="evidence" value="ECO:0007669"/>
    <property type="project" value="InterPro"/>
</dbReference>
<dbReference type="Pfam" id="PF00782">
    <property type="entry name" value="DSPc"/>
    <property type="match status" value="1"/>
</dbReference>
<dbReference type="PANTHER" id="PTHR45864">
    <property type="entry name" value="SLINGSHOT PROTEIN PHOSPHATASE HOMOLOG"/>
    <property type="match status" value="1"/>
</dbReference>
<dbReference type="CDD" id="cd14498">
    <property type="entry name" value="DSP"/>
    <property type="match status" value="1"/>
</dbReference>
<dbReference type="PANTHER" id="PTHR45864:SF8">
    <property type="entry name" value="CHROMOSOME UNDETERMINED SCAFFOLD_164, WHOLE GENOME SHOTGUN SEQUENCE"/>
    <property type="match status" value="1"/>
</dbReference>
<dbReference type="PROSITE" id="PS50056">
    <property type="entry name" value="TYR_PHOSPHATASE_2"/>
    <property type="match status" value="1"/>
</dbReference>
<dbReference type="InterPro" id="IPR029021">
    <property type="entry name" value="Prot-tyrosine_phosphatase-like"/>
</dbReference>
<dbReference type="GO" id="GO:0016791">
    <property type="term" value="F:phosphatase activity"/>
    <property type="evidence" value="ECO:0007669"/>
    <property type="project" value="InterPro"/>
</dbReference>
<gene>
    <name evidence="3" type="ORF">GUITHDRAFT_145688</name>
</gene>
<dbReference type="EMBL" id="JH993072">
    <property type="protein sequence ID" value="EKX36520.1"/>
    <property type="molecule type" value="Genomic_DNA"/>
</dbReference>
<reference evidence="4" key="3">
    <citation type="submission" date="2016-03" db="UniProtKB">
        <authorList>
            <consortium name="EnsemblProtists"/>
        </authorList>
    </citation>
    <scope>IDENTIFICATION</scope>
</reference>
<proteinExistence type="predicted"/>
<sequence length="146" mass="16551">MKEQVWSGFQLACEGLYIGGVVIACRDGVLEEEVVVIREEEEEEVVVIREEEEEVVVVVAGVTHILNVTPNEKNFFPDRFVYKRIAVDDDSKAKLDKHFNECYSFINNAIQGGGKVFTHCSAGVSRSSTVVIYFLMRSYKLYTDCQ</sequence>
<dbReference type="InterPro" id="IPR043587">
    <property type="entry name" value="Phosphatase_SSH-like"/>
</dbReference>
<dbReference type="EnsemblProtists" id="EKX36520">
    <property type="protein sequence ID" value="EKX36520"/>
    <property type="gene ID" value="GUITHDRAFT_145688"/>
</dbReference>
<dbReference type="STRING" id="905079.L1IL44"/>
<dbReference type="InterPro" id="IPR000387">
    <property type="entry name" value="Tyr_Pase_dom"/>
</dbReference>
<dbReference type="eggNOG" id="KOG1716">
    <property type="taxonomic scope" value="Eukaryota"/>
</dbReference>
<keyword evidence="5" id="KW-1185">Reference proteome</keyword>
<evidence type="ECO:0000313" key="5">
    <source>
        <dbReference type="Proteomes" id="UP000011087"/>
    </source>
</evidence>
<dbReference type="HOGENOM" id="CLU_1780968_0_0_1"/>
<evidence type="ECO:0000313" key="4">
    <source>
        <dbReference type="EnsemblProtists" id="EKX36520"/>
    </source>
</evidence>
<dbReference type="SMART" id="SM00195">
    <property type="entry name" value="DSPc"/>
    <property type="match status" value="1"/>
</dbReference>
<dbReference type="PROSITE" id="PS50054">
    <property type="entry name" value="TYR_PHOSPHATASE_DUAL"/>
    <property type="match status" value="1"/>
</dbReference>
<reference evidence="5" key="2">
    <citation type="submission" date="2012-11" db="EMBL/GenBank/DDBJ databases">
        <authorList>
            <person name="Kuo A."/>
            <person name="Curtis B.A."/>
            <person name="Tanifuji G."/>
            <person name="Burki F."/>
            <person name="Gruber A."/>
            <person name="Irimia M."/>
            <person name="Maruyama S."/>
            <person name="Arias M.C."/>
            <person name="Ball S.G."/>
            <person name="Gile G.H."/>
            <person name="Hirakawa Y."/>
            <person name="Hopkins J.F."/>
            <person name="Rensing S.A."/>
            <person name="Schmutz J."/>
            <person name="Symeonidi A."/>
            <person name="Elias M."/>
            <person name="Eveleigh R.J."/>
            <person name="Herman E.K."/>
            <person name="Klute M.J."/>
            <person name="Nakayama T."/>
            <person name="Obornik M."/>
            <person name="Reyes-Prieto A."/>
            <person name="Armbrust E.V."/>
            <person name="Aves S.J."/>
            <person name="Beiko R.G."/>
            <person name="Coutinho P."/>
            <person name="Dacks J.B."/>
            <person name="Durnford D.G."/>
            <person name="Fast N.M."/>
            <person name="Green B.R."/>
            <person name="Grisdale C."/>
            <person name="Hempe F."/>
            <person name="Henrissat B."/>
            <person name="Hoppner M.P."/>
            <person name="Ishida K.-I."/>
            <person name="Kim E."/>
            <person name="Koreny L."/>
            <person name="Kroth P.G."/>
            <person name="Liu Y."/>
            <person name="Malik S.-B."/>
            <person name="Maier U.G."/>
            <person name="McRose D."/>
            <person name="Mock T."/>
            <person name="Neilson J.A."/>
            <person name="Onodera N.T."/>
            <person name="Poole A.M."/>
            <person name="Pritham E.J."/>
            <person name="Richards T.A."/>
            <person name="Rocap G."/>
            <person name="Roy S.W."/>
            <person name="Sarai C."/>
            <person name="Schaack S."/>
            <person name="Shirato S."/>
            <person name="Slamovits C.H."/>
            <person name="Spencer D.F."/>
            <person name="Suzuki S."/>
            <person name="Worden A.Z."/>
            <person name="Zauner S."/>
            <person name="Barry K."/>
            <person name="Bell C."/>
            <person name="Bharti A.K."/>
            <person name="Crow J.A."/>
            <person name="Grimwood J."/>
            <person name="Kramer R."/>
            <person name="Lindquist E."/>
            <person name="Lucas S."/>
            <person name="Salamov A."/>
            <person name="McFadden G.I."/>
            <person name="Lane C.E."/>
            <person name="Keeling P.J."/>
            <person name="Gray M.W."/>
            <person name="Grigoriev I.V."/>
            <person name="Archibald J.M."/>
        </authorList>
    </citation>
    <scope>NUCLEOTIDE SEQUENCE</scope>
    <source>
        <strain evidence="5">CCMP2712</strain>
    </source>
</reference>
<dbReference type="SUPFAM" id="SSF52799">
    <property type="entry name" value="(Phosphotyrosine protein) phosphatases II"/>
    <property type="match status" value="1"/>
</dbReference>
<name>L1IL44_GUITC</name>
<evidence type="ECO:0000313" key="3">
    <source>
        <dbReference type="EMBL" id="EKX36520.1"/>
    </source>
</evidence>
<dbReference type="InterPro" id="IPR000340">
    <property type="entry name" value="Dual-sp_phosphatase_cat-dom"/>
</dbReference>
<evidence type="ECO:0008006" key="6">
    <source>
        <dbReference type="Google" id="ProtNLM"/>
    </source>
</evidence>
<dbReference type="PROSITE" id="PS51257">
    <property type="entry name" value="PROKAR_LIPOPROTEIN"/>
    <property type="match status" value="1"/>
</dbReference>
<dbReference type="PaxDb" id="55529-EKX36520"/>
<dbReference type="Gene3D" id="3.90.190.10">
    <property type="entry name" value="Protein tyrosine phosphatase superfamily"/>
    <property type="match status" value="1"/>
</dbReference>
<reference evidence="3 5" key="1">
    <citation type="journal article" date="2012" name="Nature">
        <title>Algal genomes reveal evolutionary mosaicism and the fate of nucleomorphs.</title>
        <authorList>
            <consortium name="DOE Joint Genome Institute"/>
            <person name="Curtis B.A."/>
            <person name="Tanifuji G."/>
            <person name="Burki F."/>
            <person name="Gruber A."/>
            <person name="Irimia M."/>
            <person name="Maruyama S."/>
            <person name="Arias M.C."/>
            <person name="Ball S.G."/>
            <person name="Gile G.H."/>
            <person name="Hirakawa Y."/>
            <person name="Hopkins J.F."/>
            <person name="Kuo A."/>
            <person name="Rensing S.A."/>
            <person name="Schmutz J."/>
            <person name="Symeonidi A."/>
            <person name="Elias M."/>
            <person name="Eveleigh R.J."/>
            <person name="Herman E.K."/>
            <person name="Klute M.J."/>
            <person name="Nakayama T."/>
            <person name="Obornik M."/>
            <person name="Reyes-Prieto A."/>
            <person name="Armbrust E.V."/>
            <person name="Aves S.J."/>
            <person name="Beiko R.G."/>
            <person name="Coutinho P."/>
            <person name="Dacks J.B."/>
            <person name="Durnford D.G."/>
            <person name="Fast N.M."/>
            <person name="Green B.R."/>
            <person name="Grisdale C.J."/>
            <person name="Hempel F."/>
            <person name="Henrissat B."/>
            <person name="Hoppner M.P."/>
            <person name="Ishida K."/>
            <person name="Kim E."/>
            <person name="Koreny L."/>
            <person name="Kroth P.G."/>
            <person name="Liu Y."/>
            <person name="Malik S.B."/>
            <person name="Maier U.G."/>
            <person name="McRose D."/>
            <person name="Mock T."/>
            <person name="Neilson J.A."/>
            <person name="Onodera N.T."/>
            <person name="Poole A.M."/>
            <person name="Pritham E.J."/>
            <person name="Richards T.A."/>
            <person name="Rocap G."/>
            <person name="Roy S.W."/>
            <person name="Sarai C."/>
            <person name="Schaack S."/>
            <person name="Shirato S."/>
            <person name="Slamovits C.H."/>
            <person name="Spencer D.F."/>
            <person name="Suzuki S."/>
            <person name="Worden A.Z."/>
            <person name="Zauner S."/>
            <person name="Barry K."/>
            <person name="Bell C."/>
            <person name="Bharti A.K."/>
            <person name="Crow J.A."/>
            <person name="Grimwood J."/>
            <person name="Kramer R."/>
            <person name="Lindquist E."/>
            <person name="Lucas S."/>
            <person name="Salamov A."/>
            <person name="McFadden G.I."/>
            <person name="Lane C.E."/>
            <person name="Keeling P.J."/>
            <person name="Gray M.W."/>
            <person name="Grigoriev I.V."/>
            <person name="Archibald J.M."/>
        </authorList>
    </citation>
    <scope>NUCLEOTIDE SEQUENCE</scope>
    <source>
        <strain evidence="3 5">CCMP2712</strain>
    </source>
</reference>
<accession>L1IL44</accession>
<dbReference type="OrthoDB" id="10252009at2759"/>
<evidence type="ECO:0000259" key="1">
    <source>
        <dbReference type="PROSITE" id="PS50054"/>
    </source>
</evidence>
<dbReference type="GeneID" id="17293242"/>
<dbReference type="AlphaFoldDB" id="L1IL44"/>
<protein>
    <recommendedName>
        <fullName evidence="6">Protein-tyrosine-phosphatase</fullName>
    </recommendedName>
</protein>
<feature type="domain" description="Tyrosine specific protein phosphatases" evidence="2">
    <location>
        <begin position="97"/>
        <end position="146"/>
    </location>
</feature>
<dbReference type="GO" id="GO:0003779">
    <property type="term" value="F:actin binding"/>
    <property type="evidence" value="ECO:0007669"/>
    <property type="project" value="InterPro"/>
</dbReference>
<dbReference type="Proteomes" id="UP000011087">
    <property type="component" value="Unassembled WGS sequence"/>
</dbReference>